<dbReference type="SUPFAM" id="SSF52200">
    <property type="entry name" value="Toll/Interleukin receptor TIR domain"/>
    <property type="match status" value="1"/>
</dbReference>
<dbReference type="GO" id="GO:0006952">
    <property type="term" value="P:defense response"/>
    <property type="evidence" value="ECO:0007669"/>
    <property type="project" value="InterPro"/>
</dbReference>
<dbReference type="PANTHER" id="PTHR11017">
    <property type="entry name" value="LEUCINE-RICH REPEAT-CONTAINING PROTEIN"/>
    <property type="match status" value="1"/>
</dbReference>
<dbReference type="SUPFAM" id="SSF52058">
    <property type="entry name" value="L domain-like"/>
    <property type="match status" value="1"/>
</dbReference>
<evidence type="ECO:0000259" key="1">
    <source>
        <dbReference type="PROSITE" id="PS50104"/>
    </source>
</evidence>
<dbReference type="PROSITE" id="PS50104">
    <property type="entry name" value="TIR"/>
    <property type="match status" value="1"/>
</dbReference>
<dbReference type="EMBL" id="BKCJ010009699">
    <property type="protein sequence ID" value="GEU88201.1"/>
    <property type="molecule type" value="Genomic_DNA"/>
</dbReference>
<dbReference type="Gene3D" id="3.80.10.10">
    <property type="entry name" value="Ribonuclease Inhibitor"/>
    <property type="match status" value="1"/>
</dbReference>
<protein>
    <submittedName>
        <fullName evidence="2">Disease resistance protein</fullName>
    </submittedName>
</protein>
<dbReference type="SMART" id="SM00255">
    <property type="entry name" value="TIR"/>
    <property type="match status" value="1"/>
</dbReference>
<feature type="domain" description="TIR" evidence="1">
    <location>
        <begin position="13"/>
        <end position="147"/>
    </location>
</feature>
<dbReference type="PANTHER" id="PTHR11017:SF544">
    <property type="entry name" value="ADP-RIBOSYL CYCLASE_CYCLIC ADP-RIBOSE HYDROLASE"/>
    <property type="match status" value="1"/>
</dbReference>
<evidence type="ECO:0000313" key="2">
    <source>
        <dbReference type="EMBL" id="GEU88201.1"/>
    </source>
</evidence>
<dbReference type="CDD" id="cd00303">
    <property type="entry name" value="retropepsin_like"/>
    <property type="match status" value="1"/>
</dbReference>
<dbReference type="SUPFAM" id="SSF52540">
    <property type="entry name" value="P-loop containing nucleoside triphosphate hydrolases"/>
    <property type="match status" value="1"/>
</dbReference>
<name>A0A6L2NP95_TANCI</name>
<comment type="caution">
    <text evidence="2">The sequence shown here is derived from an EMBL/GenBank/DDBJ whole genome shotgun (WGS) entry which is preliminary data.</text>
</comment>
<dbReference type="InterPro" id="IPR044974">
    <property type="entry name" value="Disease_R_plants"/>
</dbReference>
<organism evidence="2">
    <name type="scientific">Tanacetum cinerariifolium</name>
    <name type="common">Dalmatian daisy</name>
    <name type="synonym">Chrysanthemum cinerariifolium</name>
    <dbReference type="NCBI Taxonomy" id="118510"/>
    <lineage>
        <taxon>Eukaryota</taxon>
        <taxon>Viridiplantae</taxon>
        <taxon>Streptophyta</taxon>
        <taxon>Embryophyta</taxon>
        <taxon>Tracheophyta</taxon>
        <taxon>Spermatophyta</taxon>
        <taxon>Magnoliopsida</taxon>
        <taxon>eudicotyledons</taxon>
        <taxon>Gunneridae</taxon>
        <taxon>Pentapetalae</taxon>
        <taxon>asterids</taxon>
        <taxon>campanulids</taxon>
        <taxon>Asterales</taxon>
        <taxon>Asteraceae</taxon>
        <taxon>Asteroideae</taxon>
        <taxon>Anthemideae</taxon>
        <taxon>Anthemidinae</taxon>
        <taxon>Tanacetum</taxon>
    </lineage>
</organism>
<dbReference type="InterPro" id="IPR000157">
    <property type="entry name" value="TIR_dom"/>
</dbReference>
<dbReference type="InterPro" id="IPR035897">
    <property type="entry name" value="Toll_tir_struct_dom_sf"/>
</dbReference>
<dbReference type="GO" id="GO:0007165">
    <property type="term" value="P:signal transduction"/>
    <property type="evidence" value="ECO:0007669"/>
    <property type="project" value="InterPro"/>
</dbReference>
<dbReference type="AlphaFoldDB" id="A0A6L2NP95"/>
<accession>A0A6L2NP95</accession>
<dbReference type="Pfam" id="PF01582">
    <property type="entry name" value="TIR"/>
    <property type="match status" value="1"/>
</dbReference>
<dbReference type="Gene3D" id="3.40.50.10140">
    <property type="entry name" value="Toll/interleukin-1 receptor homology (TIR) domain"/>
    <property type="match status" value="1"/>
</dbReference>
<proteinExistence type="predicted"/>
<sequence length="1009" mass="115331">MASSSNSSVQKSFKYDVFLSFRGEDTRKNFVDHLYEALKDKGIYTCKDDVKIQKGKRISDDLFKSIEDSKFYIIVVSKNYASSSWCLEELVKIMKCHEISDHTAYPRLSKKHLIWRMGVENVTLDSVNDGKNMMKRITCGKKVFLVLDDVDHIEQLKALAVLEQRSLLTISSNYGLLVLGKHDHIEEMGKNIVRRSHPDEPNKHSHLWIDEEIGDILANDMGTEATRCLRLDMSRGNSRILMKGLGKRKKHRYLEVNFADYDTESDCESDGECLASDLKFDIPNSQKYLKCDSSSKLRTFDLGLTPNLGMLSLENCADFVELHGPVACPNLKFLYLRNSRLRSLDLELIPNLEKLDLTNCFELCFYSEALHVLPHAEYQVRKIGDEYSEVIQFQYEHLKTSTEPPSKTFEAFKQDFYYDRCDINFSCLAALKNTPDYMEGIKLLIKNSGWVSRQKPSWFTGERKKKLGMVDENKRMITYEMGSGTKDAHVKVMISHLVRGIGIDRELFYFAKKIATEKKMDKLFMEVDDAAGLKFAAKVEVEVVRTTTKTNKILVGKILTQRDLHEGLLDTYVIRAKLEVNTVGLEVNTASRNPIQAALAAIQETLASIQAEVRLHSTKIANLKRGEETSQPRTDELTAQLRPHPKPNNTPYGKRIRIEFLKFSGDDVKDWVYMCKQFFKVDGVPDERKIQLAAMHMFDVALVKYQQYMKKYLDNSMWEHFEVEVVKRFGVLYDDPIVELKNLKKTRLVQHYQGVFEALLNKVDLPEPIDMSMFIGGLKPEIGTPMRMFQANTLSEAYQLARMQEATNIILKPRYNTPLLPTPKQSTPTTTYASKAMTTPTKTNSVGQNSGYITRNMVHKTYRLTQKELEDKRANGQCFYCDKKFVPGHKCSGQLHSIEVIAEGDLDSYINGDDETYEDCVGDMVGVTDSPQITLNALSGLNSYQTMRVKGRVGKQIVHILIDCGITYNLLDIHTAKKLGCRLDNITPMQVLVANEQRMMSTFVCHDFK</sequence>
<reference evidence="2" key="1">
    <citation type="journal article" date="2019" name="Sci. Rep.">
        <title>Draft genome of Tanacetum cinerariifolium, the natural source of mosquito coil.</title>
        <authorList>
            <person name="Yamashiro T."/>
            <person name="Shiraishi A."/>
            <person name="Satake H."/>
            <person name="Nakayama K."/>
        </authorList>
    </citation>
    <scope>NUCLEOTIDE SEQUENCE</scope>
</reference>
<dbReference type="InterPro" id="IPR027417">
    <property type="entry name" value="P-loop_NTPase"/>
</dbReference>
<gene>
    <name evidence="2" type="ORF">Tci_060179</name>
</gene>
<dbReference type="InterPro" id="IPR032675">
    <property type="entry name" value="LRR_dom_sf"/>
</dbReference>